<comment type="caution">
    <text evidence="2">The sequence shown here is derived from an EMBL/GenBank/DDBJ whole genome shotgun (WGS) entry which is preliminary data.</text>
</comment>
<accession>A0A1Y1UM29</accession>
<feature type="region of interest" description="Disordered" evidence="1">
    <location>
        <begin position="330"/>
        <end position="352"/>
    </location>
</feature>
<evidence type="ECO:0000313" key="3">
    <source>
        <dbReference type="Proteomes" id="UP000193218"/>
    </source>
</evidence>
<dbReference type="GeneID" id="33560636"/>
<keyword evidence="3" id="KW-1185">Reference proteome</keyword>
<proteinExistence type="predicted"/>
<dbReference type="RefSeq" id="XP_021872466.1">
    <property type="nucleotide sequence ID" value="XM_022018827.1"/>
</dbReference>
<name>A0A1Y1UM29_9TREE</name>
<feature type="compositionally biased region" description="Polar residues" evidence="1">
    <location>
        <begin position="343"/>
        <end position="352"/>
    </location>
</feature>
<reference evidence="2 3" key="1">
    <citation type="submission" date="2017-03" db="EMBL/GenBank/DDBJ databases">
        <title>Widespread Adenine N6-methylation of Active Genes in Fungi.</title>
        <authorList>
            <consortium name="DOE Joint Genome Institute"/>
            <person name="Mondo S.J."/>
            <person name="Dannebaum R.O."/>
            <person name="Kuo R.C."/>
            <person name="Louie K.B."/>
            <person name="Bewick A.J."/>
            <person name="Labutti K."/>
            <person name="Haridas S."/>
            <person name="Kuo A."/>
            <person name="Salamov A."/>
            <person name="Ahrendt S.R."/>
            <person name="Lau R."/>
            <person name="Bowen B.P."/>
            <person name="Lipzen A."/>
            <person name="Sullivan W."/>
            <person name="Andreopoulos W.B."/>
            <person name="Clum A."/>
            <person name="Lindquist E."/>
            <person name="Daum C."/>
            <person name="Northen T.R."/>
            <person name="Ramamoorthy G."/>
            <person name="Schmitz R.J."/>
            <person name="Gryganskyi A."/>
            <person name="Culley D."/>
            <person name="Magnuson J."/>
            <person name="James T.Y."/>
            <person name="O'Malley M.A."/>
            <person name="Stajich J.E."/>
            <person name="Spatafora J.W."/>
            <person name="Visel A."/>
            <person name="Grigoriev I.V."/>
        </authorList>
    </citation>
    <scope>NUCLEOTIDE SEQUENCE [LARGE SCALE GENOMIC DNA]</scope>
    <source>
        <strain evidence="2 3">NRRL Y-17943</strain>
    </source>
</reference>
<evidence type="ECO:0000313" key="2">
    <source>
        <dbReference type="EMBL" id="ORX38544.1"/>
    </source>
</evidence>
<feature type="region of interest" description="Disordered" evidence="1">
    <location>
        <begin position="122"/>
        <end position="142"/>
    </location>
</feature>
<dbReference type="EMBL" id="NBSH01000004">
    <property type="protein sequence ID" value="ORX38544.1"/>
    <property type="molecule type" value="Genomic_DNA"/>
</dbReference>
<gene>
    <name evidence="2" type="ORF">BD324DRAFT_655817</name>
</gene>
<protein>
    <submittedName>
        <fullName evidence="2">Uncharacterized protein</fullName>
    </submittedName>
</protein>
<dbReference type="AlphaFoldDB" id="A0A1Y1UM29"/>
<dbReference type="OrthoDB" id="2565130at2759"/>
<organism evidence="2 3">
    <name type="scientific">Kockovaella imperatae</name>
    <dbReference type="NCBI Taxonomy" id="4999"/>
    <lineage>
        <taxon>Eukaryota</taxon>
        <taxon>Fungi</taxon>
        <taxon>Dikarya</taxon>
        <taxon>Basidiomycota</taxon>
        <taxon>Agaricomycotina</taxon>
        <taxon>Tremellomycetes</taxon>
        <taxon>Tremellales</taxon>
        <taxon>Cuniculitremaceae</taxon>
        <taxon>Kockovaella</taxon>
    </lineage>
</organism>
<sequence>MRQYMIRRFPLVFDAQLQKHASAFQIHRSIPDSVERFLRTSRAHDATLSSDGQKMLNRIQDSGNSSARATLAARFSVSSKKRPEIATGGDETLKKKRHRLVQETQAVLFEEREDEVEEYFKQLQGGPNEEQRSSPFRSMSQPAQIDQLNEVSRLEAGLVLAQAFAKIGRVTWEEARKGRNRIALSRLKFAASKLTAPGEELSRDAVSKDEIAKIPSVESAESTHGSLRRHPQNAFSASAISTRVNDNRNPPASFPYTREEGAADSEDDIIELDTIYTSEDDMIMSESGDDEIILSDTDDGEDEIFLSDGESPIYEEDQKIEEDPLAWAFNVPSQSSDSGPSSETTANSSQSLTRIKDAGFSRSSSWPRVANANVGILSQVADVSHSAMPLDMDEEDYVMDDENDEDDAILFSSMPSPHAKAASDPLVAGQWDWAAGTCGTDPIVM</sequence>
<feature type="compositionally biased region" description="Polar residues" evidence="1">
    <location>
        <begin position="133"/>
        <end position="142"/>
    </location>
</feature>
<dbReference type="Proteomes" id="UP000193218">
    <property type="component" value="Unassembled WGS sequence"/>
</dbReference>
<evidence type="ECO:0000256" key="1">
    <source>
        <dbReference type="SAM" id="MobiDB-lite"/>
    </source>
</evidence>
<dbReference type="InParanoid" id="A0A1Y1UM29"/>
<feature type="compositionally biased region" description="Low complexity" evidence="1">
    <location>
        <begin position="333"/>
        <end position="342"/>
    </location>
</feature>